<name>A0A9X2LCE3_9ACTN</name>
<dbReference type="AlphaFoldDB" id="A0A9X2LCE3"/>
<dbReference type="InterPro" id="IPR050700">
    <property type="entry name" value="YIM1/Zinc_Alcohol_DH_Fams"/>
</dbReference>
<keyword evidence="3" id="KW-1185">Reference proteome</keyword>
<dbReference type="InterPro" id="IPR036291">
    <property type="entry name" value="NAD(P)-bd_dom_sf"/>
</dbReference>
<reference evidence="2" key="1">
    <citation type="submission" date="2022-06" db="EMBL/GenBank/DDBJ databases">
        <title>WGS of actinobacteria.</title>
        <authorList>
            <person name="Thawai C."/>
        </authorList>
    </citation>
    <scope>NUCLEOTIDE SEQUENCE</scope>
    <source>
        <strain evidence="2">AA8</strain>
    </source>
</reference>
<dbReference type="InterPro" id="IPR013154">
    <property type="entry name" value="ADH-like_N"/>
</dbReference>
<dbReference type="PANTHER" id="PTHR11695:SF294">
    <property type="entry name" value="RETICULON-4-INTERACTING PROTEIN 1, MITOCHONDRIAL"/>
    <property type="match status" value="1"/>
</dbReference>
<comment type="caution">
    <text evidence="2">The sequence shown here is derived from an EMBL/GenBank/DDBJ whole genome shotgun (WGS) entry which is preliminary data.</text>
</comment>
<evidence type="ECO:0000313" key="3">
    <source>
        <dbReference type="Proteomes" id="UP001142374"/>
    </source>
</evidence>
<dbReference type="PANTHER" id="PTHR11695">
    <property type="entry name" value="ALCOHOL DEHYDROGENASE RELATED"/>
    <property type="match status" value="1"/>
</dbReference>
<proteinExistence type="predicted"/>
<protein>
    <submittedName>
        <fullName evidence="2">NADP-dependent oxidoreductase</fullName>
    </submittedName>
</protein>
<dbReference type="InterPro" id="IPR020843">
    <property type="entry name" value="ER"/>
</dbReference>
<dbReference type="RefSeq" id="WP_206328859.1">
    <property type="nucleotide sequence ID" value="NZ_JAATER010000006.1"/>
</dbReference>
<dbReference type="Gene3D" id="3.90.180.10">
    <property type="entry name" value="Medium-chain alcohol dehydrogenases, catalytic domain"/>
    <property type="match status" value="1"/>
</dbReference>
<dbReference type="CDD" id="cd05289">
    <property type="entry name" value="MDR_like_2"/>
    <property type="match status" value="1"/>
</dbReference>
<dbReference type="SUPFAM" id="SSF51735">
    <property type="entry name" value="NAD(P)-binding Rossmann-fold domains"/>
    <property type="match status" value="1"/>
</dbReference>
<dbReference type="Pfam" id="PF13602">
    <property type="entry name" value="ADH_zinc_N_2"/>
    <property type="match status" value="1"/>
</dbReference>
<evidence type="ECO:0000259" key="1">
    <source>
        <dbReference type="SMART" id="SM00829"/>
    </source>
</evidence>
<gene>
    <name evidence="2" type="ORF">NQU55_02270</name>
</gene>
<dbReference type="Proteomes" id="UP001142374">
    <property type="component" value="Unassembled WGS sequence"/>
</dbReference>
<feature type="domain" description="Enoyl reductase (ER)" evidence="1">
    <location>
        <begin position="17"/>
        <end position="315"/>
    </location>
</feature>
<dbReference type="GO" id="GO:0016491">
    <property type="term" value="F:oxidoreductase activity"/>
    <property type="evidence" value="ECO:0007669"/>
    <property type="project" value="InterPro"/>
</dbReference>
<sequence length="319" mass="33680">MTAAPARMHAIRQESAGGPEVLRLVETDRPVPGPTEILVRVRAAGVNPVDWKTRARGFYYTGDTPPFGLGFDVSGVVEAVGDGVTLYAPGDEVYGMPRFPHPAGAYAEYVAAPARHFAPKPRGLDHVQAAGLPLAALTAWQAVVDTARVTEGRRVLIHAAAGGVGHLAVQIAKARGAYVIGTASAAKHDFLRGLGADELIDYREQDFAEELGDLDVVVESISGDYPARSLHTLRPGGTLVSLLPLTEPVLTEARERGIRAVRMMVEPDLAGLRGISELVESGQLRTEIAAVLPLAEAGKAHELGETGRTSGKIVLTVGD</sequence>
<dbReference type="SMART" id="SM00829">
    <property type="entry name" value="PKS_ER"/>
    <property type="match status" value="1"/>
</dbReference>
<evidence type="ECO:0000313" key="2">
    <source>
        <dbReference type="EMBL" id="MCQ8768610.1"/>
    </source>
</evidence>
<organism evidence="2 3">
    <name type="scientific">Streptomyces telluris</name>
    <dbReference type="NCBI Taxonomy" id="2720021"/>
    <lineage>
        <taxon>Bacteria</taxon>
        <taxon>Bacillati</taxon>
        <taxon>Actinomycetota</taxon>
        <taxon>Actinomycetes</taxon>
        <taxon>Kitasatosporales</taxon>
        <taxon>Streptomycetaceae</taxon>
        <taxon>Streptomyces</taxon>
    </lineage>
</organism>
<dbReference type="EMBL" id="JANIID010000002">
    <property type="protein sequence ID" value="MCQ8768610.1"/>
    <property type="molecule type" value="Genomic_DNA"/>
</dbReference>
<dbReference type="InterPro" id="IPR011032">
    <property type="entry name" value="GroES-like_sf"/>
</dbReference>
<dbReference type="Gene3D" id="3.40.50.720">
    <property type="entry name" value="NAD(P)-binding Rossmann-like Domain"/>
    <property type="match status" value="1"/>
</dbReference>
<accession>A0A9X2LCE3</accession>
<dbReference type="SUPFAM" id="SSF50129">
    <property type="entry name" value="GroES-like"/>
    <property type="match status" value="1"/>
</dbReference>
<dbReference type="Pfam" id="PF08240">
    <property type="entry name" value="ADH_N"/>
    <property type="match status" value="1"/>
</dbReference>